<comment type="caution">
    <text evidence="9">The sequence shown here is derived from an EMBL/GenBank/DDBJ whole genome shotgun (WGS) entry which is preliminary data.</text>
</comment>
<dbReference type="PANTHER" id="PTHR30572">
    <property type="entry name" value="MEMBRANE COMPONENT OF TRANSPORTER-RELATED"/>
    <property type="match status" value="1"/>
</dbReference>
<feature type="domain" description="MacB-like periplasmic core" evidence="8">
    <location>
        <begin position="456"/>
        <end position="630"/>
    </location>
</feature>
<evidence type="ECO:0000256" key="5">
    <source>
        <dbReference type="ARBA" id="ARBA00023136"/>
    </source>
</evidence>
<evidence type="ECO:0000256" key="4">
    <source>
        <dbReference type="ARBA" id="ARBA00022989"/>
    </source>
</evidence>
<dbReference type="PANTHER" id="PTHR30572:SF18">
    <property type="entry name" value="ABC-TYPE MACROLIDE FAMILY EXPORT SYSTEM PERMEASE COMPONENT 2"/>
    <property type="match status" value="1"/>
</dbReference>
<feature type="transmembrane region" description="Helical" evidence="6">
    <location>
        <begin position="730"/>
        <end position="750"/>
    </location>
</feature>
<accession>A0ABV6HEK8</accession>
<dbReference type="InterPro" id="IPR025857">
    <property type="entry name" value="MacB_PCD"/>
</dbReference>
<feature type="transmembrane region" description="Helical" evidence="6">
    <location>
        <begin position="363"/>
        <end position="396"/>
    </location>
</feature>
<keyword evidence="4 6" id="KW-1133">Transmembrane helix</keyword>
<feature type="domain" description="ABC3 transporter permease C-terminal" evidence="7">
    <location>
        <begin position="283"/>
        <end position="397"/>
    </location>
</feature>
<feature type="transmembrane region" description="Helical" evidence="6">
    <location>
        <begin position="21"/>
        <end position="42"/>
    </location>
</feature>
<evidence type="ECO:0000313" key="10">
    <source>
        <dbReference type="Proteomes" id="UP001589774"/>
    </source>
</evidence>
<dbReference type="InterPro" id="IPR050250">
    <property type="entry name" value="Macrolide_Exporter_MacB"/>
</dbReference>
<reference evidence="9 10" key="1">
    <citation type="submission" date="2024-09" db="EMBL/GenBank/DDBJ databases">
        <authorList>
            <person name="Sun Q."/>
            <person name="Mori K."/>
        </authorList>
    </citation>
    <scope>NUCLEOTIDE SEQUENCE [LARGE SCALE GENOMIC DNA]</scope>
    <source>
        <strain evidence="9 10">CCM 7765</strain>
    </source>
</reference>
<feature type="transmembrane region" description="Helical" evidence="6">
    <location>
        <begin position="762"/>
        <end position="781"/>
    </location>
</feature>
<proteinExistence type="predicted"/>
<evidence type="ECO:0000256" key="3">
    <source>
        <dbReference type="ARBA" id="ARBA00022692"/>
    </source>
</evidence>
<feature type="domain" description="ABC3 transporter permease C-terminal" evidence="7">
    <location>
        <begin position="679"/>
        <end position="787"/>
    </location>
</feature>
<gene>
    <name evidence="9" type="ORF">ACFFI0_03375</name>
</gene>
<feature type="transmembrane region" description="Helical" evidence="6">
    <location>
        <begin position="324"/>
        <end position="351"/>
    </location>
</feature>
<dbReference type="InterPro" id="IPR003838">
    <property type="entry name" value="ABC3_permease_C"/>
</dbReference>
<dbReference type="Pfam" id="PF12704">
    <property type="entry name" value="MacB_PCD"/>
    <property type="match status" value="2"/>
</dbReference>
<name>A0ABV6HEK8_9SPHI</name>
<keyword evidence="5 6" id="KW-0472">Membrane</keyword>
<evidence type="ECO:0000259" key="7">
    <source>
        <dbReference type="Pfam" id="PF02687"/>
    </source>
</evidence>
<evidence type="ECO:0000313" key="9">
    <source>
        <dbReference type="EMBL" id="MFC0317331.1"/>
    </source>
</evidence>
<evidence type="ECO:0000256" key="1">
    <source>
        <dbReference type="ARBA" id="ARBA00004651"/>
    </source>
</evidence>
<feature type="domain" description="MacB-like periplasmic core" evidence="8">
    <location>
        <begin position="20"/>
        <end position="233"/>
    </location>
</feature>
<feature type="transmembrane region" description="Helical" evidence="6">
    <location>
        <begin position="674"/>
        <end position="700"/>
    </location>
</feature>
<dbReference type="Pfam" id="PF02687">
    <property type="entry name" value="FtsX"/>
    <property type="match status" value="2"/>
</dbReference>
<feature type="transmembrane region" description="Helical" evidence="6">
    <location>
        <begin position="278"/>
        <end position="299"/>
    </location>
</feature>
<keyword evidence="3 6" id="KW-0812">Transmembrane</keyword>
<sequence>MFQNYIKIAWRNLFRNKGFSVINIIGLAIGLAAFWFIALYVADELSYDRYHTNADRLVRVVQRTRWNGNDLHQAPTSPPFAPALKAAFPEIEAAARIDLEGGGIIRVNDKKIKQEDIVFADASLLRLFSYHFIYGDPASALLKPQSIVITEELATKLFGSAEQAFNRTLYFDDNFPNQITGVIIDIPQNSHLRFSGVRSFDNNFTGGWQNFHVYTYLLLKDGIDYRTLEKKLASFAAQTIQKRMQVADYIIELQPVPSIHLHSNLAYELSANSSIKKVTLLSVVAILILLIALINYLNLSTAQYITRVKEIGVRKVIGSGKRNIAFLFLTEALLLTFIASGIAIVLIQLAFPYFNELTGKQLFVWRFGVFNTLITLLVFSLFTGIVAGVYPALFLARFKTIPALRGQIGSMAMNATVRKSLVSFQFVITIILISASLVIFKQLRYAEQADLGFNKDQVVTFHIDAQQVRNQISALKAQLLQSPFIEGVSAAGNPIGNNNLGGLGYKFETADGDFSAPSIPAQELMVDADFLPTMDIKLSLGRNFSTAMPSDQYSSALINETLMKKLGWTNPIGKRMKFNIDDRGNTAERTIVGVVKDFHTYSLQHVIEPLVMVMPPVTTMEDNLYVKLAKNHIPEGLQYLEKVYQTFDRSNVTSYYFLDKNFAKQYTAERKQAAMTLLLTALAILIACLGLFGLSIFTTAQRTKEVGIRKVLGASTADIIQMLSGDFLKLVALASLIALPIAWFFMHTWLQSFAYHIKINGWLLVFPCVAVLIITLLTVSFQAIKAALANPVDSLRSE</sequence>
<dbReference type="Proteomes" id="UP001589774">
    <property type="component" value="Unassembled WGS sequence"/>
</dbReference>
<comment type="subcellular location">
    <subcellularLocation>
        <location evidence="1">Cell membrane</location>
        <topology evidence="1">Multi-pass membrane protein</topology>
    </subcellularLocation>
</comment>
<evidence type="ECO:0000259" key="8">
    <source>
        <dbReference type="Pfam" id="PF12704"/>
    </source>
</evidence>
<keyword evidence="2" id="KW-1003">Cell membrane</keyword>
<organism evidence="9 10">
    <name type="scientific">Olivibacter oleidegradans</name>
    <dbReference type="NCBI Taxonomy" id="760123"/>
    <lineage>
        <taxon>Bacteria</taxon>
        <taxon>Pseudomonadati</taxon>
        <taxon>Bacteroidota</taxon>
        <taxon>Sphingobacteriia</taxon>
        <taxon>Sphingobacteriales</taxon>
        <taxon>Sphingobacteriaceae</taxon>
        <taxon>Olivibacter</taxon>
    </lineage>
</organism>
<dbReference type="RefSeq" id="WP_130854688.1">
    <property type="nucleotide sequence ID" value="NZ_JBHLWO010000001.1"/>
</dbReference>
<keyword evidence="10" id="KW-1185">Reference proteome</keyword>
<feature type="transmembrane region" description="Helical" evidence="6">
    <location>
        <begin position="421"/>
        <end position="440"/>
    </location>
</feature>
<protein>
    <submittedName>
        <fullName evidence="9">ABC transporter permease</fullName>
    </submittedName>
</protein>
<evidence type="ECO:0000256" key="6">
    <source>
        <dbReference type="SAM" id="Phobius"/>
    </source>
</evidence>
<evidence type="ECO:0000256" key="2">
    <source>
        <dbReference type="ARBA" id="ARBA00022475"/>
    </source>
</evidence>
<dbReference type="EMBL" id="JBHLWO010000001">
    <property type="protein sequence ID" value="MFC0317331.1"/>
    <property type="molecule type" value="Genomic_DNA"/>
</dbReference>